<reference evidence="4 5" key="1">
    <citation type="submission" date="2020-07" db="EMBL/GenBank/DDBJ databases">
        <title>Genomic Encyclopedia of Type Strains, Phase IV (KMG-V): Genome sequencing to study the core and pangenomes of soil and plant-associated prokaryotes.</title>
        <authorList>
            <person name="Whitman W."/>
        </authorList>
    </citation>
    <scope>NUCLEOTIDE SEQUENCE [LARGE SCALE GENOMIC DNA]</scope>
    <source>
        <strain evidence="4 5">SAS40</strain>
    </source>
</reference>
<dbReference type="Proteomes" id="UP000542125">
    <property type="component" value="Unassembled WGS sequence"/>
</dbReference>
<dbReference type="Gene3D" id="3.40.50.720">
    <property type="entry name" value="NAD(P)-binding Rossmann-like Domain"/>
    <property type="match status" value="1"/>
</dbReference>
<keyword evidence="5" id="KW-1185">Reference proteome</keyword>
<dbReference type="PRINTS" id="PR00081">
    <property type="entry name" value="GDHRDH"/>
</dbReference>
<dbReference type="GO" id="GO:0006633">
    <property type="term" value="P:fatty acid biosynthetic process"/>
    <property type="evidence" value="ECO:0007669"/>
    <property type="project" value="TreeGrafter"/>
</dbReference>
<dbReference type="SUPFAM" id="SSF51735">
    <property type="entry name" value="NAD(P)-binding Rossmann-fold domains"/>
    <property type="match status" value="1"/>
</dbReference>
<dbReference type="EC" id="1.1.1.100" evidence="4"/>
<sequence length="254" mass="26218">MNDTTTQDGATAPGPEVAFVTGAASGIGLATATRLARAGYRVALVDLDAGKTAAAEADLKALGLNVKGYALNVCDRAAVSRMMDDEGRVDVVVCAAGVYTPRLVDEITEDDFRRTLDVNVIGVFIPAQEGARRMKAGGRIVTVSSRGALGGFGFADYVASKAGVIGLTRAMALELRTRKIAVNSIAPGFTDTPMTRTMPPDQYAKAVSLEPSGGAAQPDDIAVAIEFFASPATRFITGQTLFVDGGKSLGGLGI</sequence>
<dbReference type="EMBL" id="JACBYR010000001">
    <property type="protein sequence ID" value="NYE81058.1"/>
    <property type="molecule type" value="Genomic_DNA"/>
</dbReference>
<dbReference type="PROSITE" id="PS00061">
    <property type="entry name" value="ADH_SHORT"/>
    <property type="match status" value="1"/>
</dbReference>
<dbReference type="RefSeq" id="WP_179582712.1">
    <property type="nucleotide sequence ID" value="NZ_JACBYR010000001.1"/>
</dbReference>
<evidence type="ECO:0000313" key="5">
    <source>
        <dbReference type="Proteomes" id="UP000542125"/>
    </source>
</evidence>
<comment type="caution">
    <text evidence="4">The sequence shown here is derived from an EMBL/GenBank/DDBJ whole genome shotgun (WGS) entry which is preliminary data.</text>
</comment>
<dbReference type="PANTHER" id="PTHR42760">
    <property type="entry name" value="SHORT-CHAIN DEHYDROGENASES/REDUCTASES FAMILY MEMBER"/>
    <property type="match status" value="1"/>
</dbReference>
<name>A0A7Y9LLG9_9BURK</name>
<dbReference type="PANTHER" id="PTHR42760:SF133">
    <property type="entry name" value="3-OXOACYL-[ACYL-CARRIER-PROTEIN] REDUCTASE"/>
    <property type="match status" value="1"/>
</dbReference>
<feature type="domain" description="Ketoreductase" evidence="3">
    <location>
        <begin position="16"/>
        <end position="192"/>
    </location>
</feature>
<organism evidence="4 5">
    <name type="scientific">Pigmentiphaga litoralis</name>
    <dbReference type="NCBI Taxonomy" id="516702"/>
    <lineage>
        <taxon>Bacteria</taxon>
        <taxon>Pseudomonadati</taxon>
        <taxon>Pseudomonadota</taxon>
        <taxon>Betaproteobacteria</taxon>
        <taxon>Burkholderiales</taxon>
        <taxon>Alcaligenaceae</taxon>
        <taxon>Pigmentiphaga</taxon>
    </lineage>
</organism>
<comment type="similarity">
    <text evidence="1">Belongs to the short-chain dehydrogenases/reductases (SDR) family.</text>
</comment>
<protein>
    <submittedName>
        <fullName evidence="4">3-oxoacyl-[acyl-carrier protein] reductase</fullName>
        <ecNumber evidence="4">1.1.1.100</ecNumber>
    </submittedName>
</protein>
<dbReference type="AlphaFoldDB" id="A0A7Y9LLG9"/>
<dbReference type="FunFam" id="3.40.50.720:FF:000084">
    <property type="entry name" value="Short-chain dehydrogenase reductase"/>
    <property type="match status" value="1"/>
</dbReference>
<evidence type="ECO:0000256" key="2">
    <source>
        <dbReference type="ARBA" id="ARBA00023002"/>
    </source>
</evidence>
<dbReference type="GO" id="GO:0048038">
    <property type="term" value="F:quinone binding"/>
    <property type="evidence" value="ECO:0007669"/>
    <property type="project" value="TreeGrafter"/>
</dbReference>
<dbReference type="GO" id="GO:0004316">
    <property type="term" value="F:3-oxoacyl-[acyl-carrier-protein] reductase (NADPH) activity"/>
    <property type="evidence" value="ECO:0007669"/>
    <property type="project" value="UniProtKB-EC"/>
</dbReference>
<dbReference type="Pfam" id="PF13561">
    <property type="entry name" value="adh_short_C2"/>
    <property type="match status" value="1"/>
</dbReference>
<dbReference type="InterPro" id="IPR020904">
    <property type="entry name" value="Sc_DH/Rdtase_CS"/>
</dbReference>
<gene>
    <name evidence="4" type="ORF">FHW18_000329</name>
</gene>
<dbReference type="InterPro" id="IPR036291">
    <property type="entry name" value="NAD(P)-bd_dom_sf"/>
</dbReference>
<evidence type="ECO:0000256" key="1">
    <source>
        <dbReference type="ARBA" id="ARBA00006484"/>
    </source>
</evidence>
<keyword evidence="2 4" id="KW-0560">Oxidoreductase</keyword>
<evidence type="ECO:0000259" key="3">
    <source>
        <dbReference type="SMART" id="SM00822"/>
    </source>
</evidence>
<dbReference type="InterPro" id="IPR002347">
    <property type="entry name" value="SDR_fam"/>
</dbReference>
<accession>A0A7Y9LLG9</accession>
<dbReference type="InterPro" id="IPR057326">
    <property type="entry name" value="KR_dom"/>
</dbReference>
<dbReference type="SMART" id="SM00822">
    <property type="entry name" value="PKS_KR"/>
    <property type="match status" value="1"/>
</dbReference>
<proteinExistence type="inferred from homology"/>
<evidence type="ECO:0000313" key="4">
    <source>
        <dbReference type="EMBL" id="NYE81058.1"/>
    </source>
</evidence>
<dbReference type="PRINTS" id="PR00080">
    <property type="entry name" value="SDRFAMILY"/>
</dbReference>